<dbReference type="PANTHER" id="PTHR12128">
    <property type="entry name" value="DIHYDRODIPICOLINATE SYNTHASE"/>
    <property type="match status" value="1"/>
</dbReference>
<evidence type="ECO:0000256" key="8">
    <source>
        <dbReference type="ARBA" id="ARBA00023154"/>
    </source>
</evidence>
<keyword evidence="6" id="KW-0028">Amino-acid biosynthesis</keyword>
<dbReference type="GO" id="GO:0005829">
    <property type="term" value="C:cytosol"/>
    <property type="evidence" value="ECO:0007669"/>
    <property type="project" value="TreeGrafter"/>
</dbReference>
<dbReference type="SUPFAM" id="SSF51569">
    <property type="entry name" value="Aldolase"/>
    <property type="match status" value="1"/>
</dbReference>
<dbReference type="InterPro" id="IPR020624">
    <property type="entry name" value="Schiff_base-form_aldolases_CS"/>
</dbReference>
<dbReference type="Gene3D" id="3.20.20.70">
    <property type="entry name" value="Aldolase class I"/>
    <property type="match status" value="1"/>
</dbReference>
<keyword evidence="9 13" id="KW-0456">Lyase</keyword>
<keyword evidence="5" id="KW-0963">Cytoplasm</keyword>
<evidence type="ECO:0000256" key="3">
    <source>
        <dbReference type="ARBA" id="ARBA00007592"/>
    </source>
</evidence>
<dbReference type="EC" id="4.3.3.7" evidence="4 12"/>
<evidence type="ECO:0000256" key="14">
    <source>
        <dbReference type="PIRSR" id="PIRSR001365-1"/>
    </source>
</evidence>
<dbReference type="SMART" id="SM01130">
    <property type="entry name" value="DHDPS"/>
    <property type="match status" value="1"/>
</dbReference>
<dbReference type="InterPro" id="IPR013785">
    <property type="entry name" value="Aldolase_TIM"/>
</dbReference>
<dbReference type="PRINTS" id="PR00146">
    <property type="entry name" value="DHPICSNTHASE"/>
</dbReference>
<evidence type="ECO:0000256" key="13">
    <source>
        <dbReference type="PIRNR" id="PIRNR001365"/>
    </source>
</evidence>
<name>A0AA34RE21_CHLPE</name>
<accession>A0AA34RE21</accession>
<dbReference type="InterPro" id="IPR002220">
    <property type="entry name" value="DapA-like"/>
</dbReference>
<dbReference type="Pfam" id="PF00701">
    <property type="entry name" value="DHDPS"/>
    <property type="match status" value="1"/>
</dbReference>
<sequence length="279" mass="31005">MRMLAAVVTPFFPDFRIDFASLGRILRLQEEANNGIVLLGSTGESLSLSLEEKLQVLRFACDLHMHSPLYIGIPGVSLQDSLAWMDMCHGYPISGFLLTSPIYTKPGVYGQTLWFETLLKKTQLPAILYNIPSRAGTPLHIDTLKAVAHYEFCWGVKDSGGSIENGLCYQQCAPHLKLFCGDDGLWHDMASHGAYGLISVAANAWAKEVHEVVHSFFPKELWQELTSWLAQATNPISIKHMLAHLGYISSPTLRVPLSDKDFSQQGSLPTIVEKMLCRT</sequence>
<comment type="similarity">
    <text evidence="3 13">Belongs to the DapA family.</text>
</comment>
<keyword evidence="17" id="KW-1185">Reference proteome</keyword>
<evidence type="ECO:0000313" key="17">
    <source>
        <dbReference type="Proteomes" id="UP000008305"/>
    </source>
</evidence>
<dbReference type="InterPro" id="IPR005263">
    <property type="entry name" value="DapA"/>
</dbReference>
<organism evidence="16 17">
    <name type="scientific">Chlamydia pecorum (strain ATCC VR-628 / DSM 29919 / E58)</name>
    <name type="common">Chlamydophila pecorum</name>
    <dbReference type="NCBI Taxonomy" id="331635"/>
    <lineage>
        <taxon>Bacteria</taxon>
        <taxon>Pseudomonadati</taxon>
        <taxon>Chlamydiota</taxon>
        <taxon>Chlamydiia</taxon>
        <taxon>Chlamydiales</taxon>
        <taxon>Chlamydiaceae</taxon>
        <taxon>Chlamydia/Chlamydophila group</taxon>
        <taxon>Chlamydia</taxon>
    </lineage>
</organism>
<dbReference type="PROSITE" id="PS00666">
    <property type="entry name" value="DHDPS_2"/>
    <property type="match status" value="1"/>
</dbReference>
<evidence type="ECO:0000256" key="9">
    <source>
        <dbReference type="ARBA" id="ARBA00023239"/>
    </source>
</evidence>
<dbReference type="PROSITE" id="PS00665">
    <property type="entry name" value="DHDPS_1"/>
    <property type="match status" value="1"/>
</dbReference>
<dbReference type="NCBIfam" id="TIGR00674">
    <property type="entry name" value="dapA"/>
    <property type="match status" value="1"/>
</dbReference>
<evidence type="ECO:0000256" key="10">
    <source>
        <dbReference type="ARBA" id="ARBA00023270"/>
    </source>
</evidence>
<dbReference type="RefSeq" id="WP_013713084.1">
    <property type="nucleotide sequence ID" value="NC_015408.1"/>
</dbReference>
<evidence type="ECO:0000256" key="11">
    <source>
        <dbReference type="ARBA" id="ARBA00047836"/>
    </source>
</evidence>
<dbReference type="AlphaFoldDB" id="A0AA34RE21"/>
<evidence type="ECO:0000256" key="15">
    <source>
        <dbReference type="PIRSR" id="PIRSR001365-2"/>
    </source>
</evidence>
<dbReference type="KEGG" id="cpm:G5S_1093"/>
<comment type="function">
    <text evidence="1">Catalyzes the condensation of (S)-aspartate-beta-semialdehyde [(S)-ASA] and pyruvate to 4-hydroxy-tetrahydrodipicolinate (HTPA).</text>
</comment>
<comment type="catalytic activity">
    <reaction evidence="11">
        <text>L-aspartate 4-semialdehyde + pyruvate = (2S,4S)-4-hydroxy-2,3,4,5-tetrahydrodipicolinate + H2O + H(+)</text>
        <dbReference type="Rhea" id="RHEA:34171"/>
        <dbReference type="ChEBI" id="CHEBI:15361"/>
        <dbReference type="ChEBI" id="CHEBI:15377"/>
        <dbReference type="ChEBI" id="CHEBI:15378"/>
        <dbReference type="ChEBI" id="CHEBI:67139"/>
        <dbReference type="ChEBI" id="CHEBI:537519"/>
        <dbReference type="EC" id="4.3.3.7"/>
    </reaction>
</comment>
<evidence type="ECO:0000256" key="1">
    <source>
        <dbReference type="ARBA" id="ARBA00003294"/>
    </source>
</evidence>
<keyword evidence="10" id="KW-0704">Schiff base</keyword>
<dbReference type="GO" id="GO:0019877">
    <property type="term" value="P:diaminopimelate biosynthetic process"/>
    <property type="evidence" value="ECO:0007669"/>
    <property type="project" value="UniProtKB-KW"/>
</dbReference>
<feature type="active site" description="Proton donor/acceptor" evidence="14">
    <location>
        <position position="129"/>
    </location>
</feature>
<protein>
    <recommendedName>
        <fullName evidence="4 12">4-hydroxy-tetrahydrodipicolinate synthase</fullName>
        <ecNumber evidence="4 12">4.3.3.7</ecNumber>
    </recommendedName>
</protein>
<evidence type="ECO:0000256" key="6">
    <source>
        <dbReference type="ARBA" id="ARBA00022605"/>
    </source>
</evidence>
<dbReference type="Proteomes" id="UP000008305">
    <property type="component" value="Chromosome"/>
</dbReference>
<evidence type="ECO:0000256" key="5">
    <source>
        <dbReference type="ARBA" id="ARBA00022490"/>
    </source>
</evidence>
<evidence type="ECO:0000313" key="16">
    <source>
        <dbReference type="EMBL" id="AEB42006.1"/>
    </source>
</evidence>
<dbReference type="InterPro" id="IPR020625">
    <property type="entry name" value="Schiff_base-form_aldolases_AS"/>
</dbReference>
<comment type="pathway">
    <text evidence="2">Amino-acid biosynthesis; L-lysine biosynthesis via DAP pathway; (S)-tetrahydrodipicolinate from L-aspartate: step 3/4.</text>
</comment>
<dbReference type="GO" id="GO:0009089">
    <property type="term" value="P:lysine biosynthetic process via diaminopimelate"/>
    <property type="evidence" value="ECO:0007669"/>
    <property type="project" value="UniProtKB-UniRule"/>
</dbReference>
<gene>
    <name evidence="16" type="primary">dapA</name>
    <name evidence="16" type="ordered locus">G5S_1093</name>
</gene>
<dbReference type="EMBL" id="CP002608">
    <property type="protein sequence ID" value="AEB42006.1"/>
    <property type="molecule type" value="Genomic_DNA"/>
</dbReference>
<evidence type="ECO:0000256" key="2">
    <source>
        <dbReference type="ARBA" id="ARBA00005120"/>
    </source>
</evidence>
<dbReference type="PANTHER" id="PTHR12128:SF66">
    <property type="entry name" value="4-HYDROXY-2-OXOGLUTARATE ALDOLASE, MITOCHONDRIAL"/>
    <property type="match status" value="1"/>
</dbReference>
<evidence type="ECO:0000256" key="12">
    <source>
        <dbReference type="NCBIfam" id="TIGR00674"/>
    </source>
</evidence>
<feature type="binding site" evidence="15">
    <location>
        <position position="42"/>
    </location>
    <ligand>
        <name>pyruvate</name>
        <dbReference type="ChEBI" id="CHEBI:15361"/>
    </ligand>
</feature>
<feature type="binding site" evidence="15">
    <location>
        <position position="198"/>
    </location>
    <ligand>
        <name>pyruvate</name>
        <dbReference type="ChEBI" id="CHEBI:15361"/>
    </ligand>
</feature>
<keyword evidence="7" id="KW-0220">Diaminopimelate biosynthesis</keyword>
<keyword evidence="8" id="KW-0457">Lysine biosynthesis</keyword>
<reference evidence="16 17" key="1">
    <citation type="journal article" date="2011" name="J. Bacteriol.">
        <title>Genome sequence of the obligate intracellular animal pathogen Chlamydia pecorum E58.</title>
        <authorList>
            <person name="Mojica S."/>
            <person name="Huot Creasy H."/>
            <person name="Daugherty S."/>
            <person name="Read T.D."/>
            <person name="Kim T."/>
            <person name="Kaltenboeck B."/>
            <person name="Bavoil P."/>
            <person name="Myers G.S."/>
        </authorList>
    </citation>
    <scope>NUCLEOTIDE SEQUENCE [LARGE SCALE GENOMIC DNA]</scope>
    <source>
        <strain evidence="16 17">E58</strain>
    </source>
</reference>
<dbReference type="PIRSF" id="PIRSF001365">
    <property type="entry name" value="DHDPS"/>
    <property type="match status" value="1"/>
</dbReference>
<feature type="active site" description="Schiff-base intermediate with substrate" evidence="14">
    <location>
        <position position="157"/>
    </location>
</feature>
<dbReference type="GO" id="GO:0008840">
    <property type="term" value="F:4-hydroxy-tetrahydrodipicolinate synthase activity"/>
    <property type="evidence" value="ECO:0007669"/>
    <property type="project" value="UniProtKB-UniRule"/>
</dbReference>
<proteinExistence type="inferred from homology"/>
<evidence type="ECO:0000256" key="7">
    <source>
        <dbReference type="ARBA" id="ARBA00022915"/>
    </source>
</evidence>
<evidence type="ECO:0000256" key="4">
    <source>
        <dbReference type="ARBA" id="ARBA00012086"/>
    </source>
</evidence>